<protein>
    <submittedName>
        <fullName evidence="1">Uncharacterized protein</fullName>
    </submittedName>
</protein>
<reference evidence="1" key="2">
    <citation type="journal article" date="2015" name="Fish Shellfish Immunol.">
        <title>Early steps in the European eel (Anguilla anguilla)-Vibrio vulnificus interaction in the gills: Role of the RtxA13 toxin.</title>
        <authorList>
            <person name="Callol A."/>
            <person name="Pajuelo D."/>
            <person name="Ebbesson L."/>
            <person name="Teles M."/>
            <person name="MacKenzie S."/>
            <person name="Amaro C."/>
        </authorList>
    </citation>
    <scope>NUCLEOTIDE SEQUENCE</scope>
</reference>
<name>A0A0E9XT25_ANGAN</name>
<organism evidence="1">
    <name type="scientific">Anguilla anguilla</name>
    <name type="common">European freshwater eel</name>
    <name type="synonym">Muraena anguilla</name>
    <dbReference type="NCBI Taxonomy" id="7936"/>
    <lineage>
        <taxon>Eukaryota</taxon>
        <taxon>Metazoa</taxon>
        <taxon>Chordata</taxon>
        <taxon>Craniata</taxon>
        <taxon>Vertebrata</taxon>
        <taxon>Euteleostomi</taxon>
        <taxon>Actinopterygii</taxon>
        <taxon>Neopterygii</taxon>
        <taxon>Teleostei</taxon>
        <taxon>Anguilliformes</taxon>
        <taxon>Anguillidae</taxon>
        <taxon>Anguilla</taxon>
    </lineage>
</organism>
<accession>A0A0E9XT25</accession>
<sequence>MLQLHIVCYLEYAPTQQGRLDRAGIIYYSKTGYLFSL</sequence>
<evidence type="ECO:0000313" key="1">
    <source>
        <dbReference type="EMBL" id="JAI05800.1"/>
    </source>
</evidence>
<proteinExistence type="predicted"/>
<dbReference type="AlphaFoldDB" id="A0A0E9XT25"/>
<reference evidence="1" key="1">
    <citation type="submission" date="2014-11" db="EMBL/GenBank/DDBJ databases">
        <authorList>
            <person name="Amaro Gonzalez C."/>
        </authorList>
    </citation>
    <scope>NUCLEOTIDE SEQUENCE</scope>
</reference>
<dbReference type="EMBL" id="GBXM01002778">
    <property type="protein sequence ID" value="JAI05800.1"/>
    <property type="molecule type" value="Transcribed_RNA"/>
</dbReference>